<keyword evidence="6" id="KW-0479">Metal-binding</keyword>
<dbReference type="InterPro" id="IPR043129">
    <property type="entry name" value="ATPase_NBD"/>
</dbReference>
<name>A0AA41R4T4_9BACT</name>
<feature type="site" description="Transition state stabilizer" evidence="6">
    <location>
        <position position="219"/>
    </location>
</feature>
<protein>
    <recommendedName>
        <fullName evidence="6">Acetate kinase</fullName>
        <ecNumber evidence="6">2.7.2.1</ecNumber>
    </recommendedName>
    <alternativeName>
        <fullName evidence="6">Acetokinase</fullName>
    </alternativeName>
</protein>
<dbReference type="EMBL" id="JALJRB010000024">
    <property type="protein sequence ID" value="MCJ8502359.1"/>
    <property type="molecule type" value="Genomic_DNA"/>
</dbReference>
<dbReference type="EC" id="2.7.2.1" evidence="6"/>
<dbReference type="CDD" id="cd24010">
    <property type="entry name" value="ASKHA_NBD_AcK_PK"/>
    <property type="match status" value="1"/>
</dbReference>
<proteinExistence type="inferred from homology"/>
<feature type="binding site" evidence="6">
    <location>
        <position position="364"/>
    </location>
    <ligand>
        <name>Mg(2+)</name>
        <dbReference type="ChEBI" id="CHEBI:18420"/>
    </ligand>
</feature>
<feature type="active site" description="Proton donor/acceptor" evidence="6">
    <location>
        <position position="126"/>
    </location>
</feature>
<evidence type="ECO:0000256" key="2">
    <source>
        <dbReference type="ARBA" id="ARBA00022679"/>
    </source>
</evidence>
<dbReference type="InterPro" id="IPR000890">
    <property type="entry name" value="Aliphatic_acid_kin_short-chain"/>
</dbReference>
<keyword evidence="5 6" id="KW-0067">ATP-binding</keyword>
<evidence type="ECO:0000313" key="9">
    <source>
        <dbReference type="Proteomes" id="UP001165427"/>
    </source>
</evidence>
<dbReference type="GO" id="GO:0008776">
    <property type="term" value="F:acetate kinase activity"/>
    <property type="evidence" value="ECO:0007669"/>
    <property type="project" value="UniProtKB-UniRule"/>
</dbReference>
<sequence>MPGEVLRAAGRVERIGEGPGGALMVVEAPVGRCASKGCDCVDHAQALEQVLAAVYAHCQDPSIELIGHRVVHGGALFDGPTVVDDTVIDRMESLLEMAPLHMPPALAVLRACRERMPHARQVVCFDTSFHRSMPPLAHRYAVPRRWYTDHGVRRYGFHGLSHQYVVHRAAEMLDRPSAQLKLISAHLGNGASITAFDRGRVLDTSMGFTPLEGLIMGTRCGPLDPAVLLHIQRRTGMNLAAMIHLLNTQSGLQAVSGLGRDLRAILAARAEGDPDATLAVEMYVHTLRKYIGAYHFALDGAQALIFTGGIGENSAAVRALVLEGWAHLGLELDGVANAAMTAGQAGFITRSTSPIKALVIPTDEERLIARQAHAATAGGQLRGRP</sequence>
<dbReference type="NCBIfam" id="TIGR00016">
    <property type="entry name" value="ackA"/>
    <property type="match status" value="1"/>
</dbReference>
<dbReference type="GO" id="GO:0000287">
    <property type="term" value="F:magnesium ion binding"/>
    <property type="evidence" value="ECO:0007669"/>
    <property type="project" value="UniProtKB-UniRule"/>
</dbReference>
<dbReference type="HAMAP" id="MF_00020">
    <property type="entry name" value="Acetate_kinase"/>
    <property type="match status" value="1"/>
</dbReference>
<keyword evidence="9" id="KW-1185">Reference proteome</keyword>
<dbReference type="PROSITE" id="PS01076">
    <property type="entry name" value="ACETATE_KINASE_2"/>
    <property type="match status" value="1"/>
</dbReference>
<evidence type="ECO:0000256" key="7">
    <source>
        <dbReference type="RuleBase" id="RU003835"/>
    </source>
</evidence>
<dbReference type="Pfam" id="PF00871">
    <property type="entry name" value="Acetate_kinase"/>
    <property type="match status" value="1"/>
</dbReference>
<dbReference type="GO" id="GO:0005524">
    <property type="term" value="F:ATP binding"/>
    <property type="evidence" value="ECO:0007669"/>
    <property type="project" value="UniProtKB-KW"/>
</dbReference>
<dbReference type="AlphaFoldDB" id="A0AA41R4T4"/>
<comment type="pathway">
    <text evidence="6">Metabolic intermediate biosynthesis; acetyl-CoA biosynthesis; acetyl-CoA from acetate: step 1/2.</text>
</comment>
<feature type="binding site" evidence="6">
    <location>
        <begin position="309"/>
        <end position="313"/>
    </location>
    <ligand>
        <name>ATP</name>
        <dbReference type="ChEBI" id="CHEBI:30616"/>
    </ligand>
</feature>
<dbReference type="SUPFAM" id="SSF53067">
    <property type="entry name" value="Actin-like ATPase domain"/>
    <property type="match status" value="2"/>
</dbReference>
<feature type="site" description="Transition state stabilizer" evidence="6">
    <location>
        <position position="158"/>
    </location>
</feature>
<dbReference type="PANTHER" id="PTHR21060">
    <property type="entry name" value="ACETATE KINASE"/>
    <property type="match status" value="1"/>
</dbReference>
<gene>
    <name evidence="6" type="primary">ackA</name>
    <name evidence="8" type="ORF">MRX98_17375</name>
</gene>
<feature type="binding site" evidence="6">
    <location>
        <begin position="261"/>
        <end position="263"/>
    </location>
    <ligand>
        <name>ATP</name>
        <dbReference type="ChEBI" id="CHEBI:30616"/>
    </ligand>
</feature>
<evidence type="ECO:0000256" key="1">
    <source>
        <dbReference type="ARBA" id="ARBA00008748"/>
    </source>
</evidence>
<dbReference type="PANTHER" id="PTHR21060:SF15">
    <property type="entry name" value="ACETATE KINASE-RELATED"/>
    <property type="match status" value="1"/>
</dbReference>
<dbReference type="PRINTS" id="PR00471">
    <property type="entry name" value="ACETATEKNASE"/>
</dbReference>
<comment type="subcellular location">
    <subcellularLocation>
        <location evidence="6">Cytoplasm</location>
    </subcellularLocation>
</comment>
<dbReference type="InterPro" id="IPR004372">
    <property type="entry name" value="Ac/propionate_kinase"/>
</dbReference>
<accession>A0AA41R4T4</accession>
<keyword evidence="6" id="KW-0460">Magnesium</keyword>
<evidence type="ECO:0000256" key="6">
    <source>
        <dbReference type="HAMAP-Rule" id="MF_00020"/>
    </source>
</evidence>
<dbReference type="GO" id="GO:0006085">
    <property type="term" value="P:acetyl-CoA biosynthetic process"/>
    <property type="evidence" value="ECO:0007669"/>
    <property type="project" value="UniProtKB-UniRule"/>
</dbReference>
<feature type="binding site" evidence="6">
    <location>
        <position position="69"/>
    </location>
    <ligand>
        <name>substrate</name>
    </ligand>
</feature>
<keyword evidence="3 6" id="KW-0547">Nucleotide-binding</keyword>
<organism evidence="8 9">
    <name type="scientific">Desulfatitalea alkaliphila</name>
    <dbReference type="NCBI Taxonomy" id="2929485"/>
    <lineage>
        <taxon>Bacteria</taxon>
        <taxon>Pseudomonadati</taxon>
        <taxon>Thermodesulfobacteriota</taxon>
        <taxon>Desulfobacteria</taxon>
        <taxon>Desulfobacterales</taxon>
        <taxon>Desulfosarcinaceae</taxon>
        <taxon>Desulfatitalea</taxon>
    </lineage>
</organism>
<keyword evidence="6" id="KW-0963">Cytoplasm</keyword>
<comment type="caution">
    <text evidence="8">The sequence shown here is derived from an EMBL/GenBank/DDBJ whole genome shotgun (WGS) entry which is preliminary data.</text>
</comment>
<evidence type="ECO:0000256" key="4">
    <source>
        <dbReference type="ARBA" id="ARBA00022777"/>
    </source>
</evidence>
<dbReference type="GO" id="GO:0005737">
    <property type="term" value="C:cytoplasm"/>
    <property type="evidence" value="ECO:0007669"/>
    <property type="project" value="UniProtKB-SubCell"/>
</dbReference>
<comment type="subunit">
    <text evidence="6">Homodimer.</text>
</comment>
<comment type="function">
    <text evidence="6">Catalyzes the formation of acetyl phosphate from acetate and ATP. Can also catalyze the reverse reaction.</text>
</comment>
<comment type="cofactor">
    <cofactor evidence="6">
        <name>Mg(2+)</name>
        <dbReference type="ChEBI" id="CHEBI:18420"/>
    </cofactor>
    <cofactor evidence="6">
        <name>Mn(2+)</name>
        <dbReference type="ChEBI" id="CHEBI:29035"/>
    </cofactor>
    <text evidence="6">Mg(2+). Can also accept Mn(2+).</text>
</comment>
<dbReference type="InterPro" id="IPR023865">
    <property type="entry name" value="Aliphatic_acid_kinase_CS"/>
</dbReference>
<reference evidence="8" key="1">
    <citation type="submission" date="2022-04" db="EMBL/GenBank/DDBJ databases">
        <title>Desulfatitalea alkaliphila sp. nov., a novel anaerobic sulfate-reducing bacterium isolated from terrestrial mud volcano, Taman Peninsula, Russia.</title>
        <authorList>
            <person name="Khomyakova M.A."/>
            <person name="Merkel A.Y."/>
            <person name="Slobodkin A.I."/>
        </authorList>
    </citation>
    <scope>NUCLEOTIDE SEQUENCE</scope>
    <source>
        <strain evidence="8">M08but</strain>
    </source>
</reference>
<evidence type="ECO:0000256" key="5">
    <source>
        <dbReference type="ARBA" id="ARBA00022840"/>
    </source>
</evidence>
<keyword evidence="2 6" id="KW-0808">Transferase</keyword>
<comment type="caution">
    <text evidence="6">Lacks conserved residue(s) required for the propagation of feature annotation.</text>
</comment>
<keyword evidence="4 6" id="KW-0418">Kinase</keyword>
<comment type="catalytic activity">
    <reaction evidence="6">
        <text>acetate + ATP = acetyl phosphate + ADP</text>
        <dbReference type="Rhea" id="RHEA:11352"/>
        <dbReference type="ChEBI" id="CHEBI:22191"/>
        <dbReference type="ChEBI" id="CHEBI:30089"/>
        <dbReference type="ChEBI" id="CHEBI:30616"/>
        <dbReference type="ChEBI" id="CHEBI:456216"/>
        <dbReference type="EC" id="2.7.2.1"/>
    </reaction>
</comment>
<evidence type="ECO:0000256" key="3">
    <source>
        <dbReference type="ARBA" id="ARBA00022741"/>
    </source>
</evidence>
<dbReference type="Gene3D" id="3.30.420.40">
    <property type="match status" value="2"/>
</dbReference>
<feature type="binding site" evidence="6">
    <location>
        <begin position="186"/>
        <end position="190"/>
    </location>
    <ligand>
        <name>ATP</name>
        <dbReference type="ChEBI" id="CHEBI:30616"/>
    </ligand>
</feature>
<dbReference type="PIRSF" id="PIRSF000722">
    <property type="entry name" value="Acetate_prop_kin"/>
    <property type="match status" value="1"/>
</dbReference>
<dbReference type="GO" id="GO:0006083">
    <property type="term" value="P:acetate metabolic process"/>
    <property type="evidence" value="ECO:0007669"/>
    <property type="project" value="TreeGrafter"/>
</dbReference>
<comment type="similarity">
    <text evidence="1 6 7">Belongs to the acetokinase family.</text>
</comment>
<evidence type="ECO:0000313" key="8">
    <source>
        <dbReference type="EMBL" id="MCJ8502359.1"/>
    </source>
</evidence>
<dbReference type="Proteomes" id="UP001165427">
    <property type="component" value="Unassembled WGS sequence"/>
</dbReference>